<protein>
    <submittedName>
        <fullName evidence="2">Uncharacterized protein</fullName>
    </submittedName>
</protein>
<keyword evidence="3" id="KW-1185">Reference proteome</keyword>
<comment type="caution">
    <text evidence="2">The sequence shown here is derived from an EMBL/GenBank/DDBJ whole genome shotgun (WGS) entry which is preliminary data.</text>
</comment>
<dbReference type="GeneID" id="59350613"/>
<name>A0A8H6S3N6_9AGAR</name>
<organism evidence="2 3">
    <name type="scientific">Mycena indigotica</name>
    <dbReference type="NCBI Taxonomy" id="2126181"/>
    <lineage>
        <taxon>Eukaryota</taxon>
        <taxon>Fungi</taxon>
        <taxon>Dikarya</taxon>
        <taxon>Basidiomycota</taxon>
        <taxon>Agaricomycotina</taxon>
        <taxon>Agaricomycetes</taxon>
        <taxon>Agaricomycetidae</taxon>
        <taxon>Agaricales</taxon>
        <taxon>Marasmiineae</taxon>
        <taxon>Mycenaceae</taxon>
        <taxon>Mycena</taxon>
    </lineage>
</organism>
<accession>A0A8H6S3N6</accession>
<dbReference type="OrthoDB" id="2745518at2759"/>
<proteinExistence type="predicted"/>
<feature type="compositionally biased region" description="Acidic residues" evidence="1">
    <location>
        <begin position="98"/>
        <end position="116"/>
    </location>
</feature>
<evidence type="ECO:0000313" key="2">
    <source>
        <dbReference type="EMBL" id="KAF7292595.1"/>
    </source>
</evidence>
<dbReference type="EMBL" id="JACAZF010000011">
    <property type="protein sequence ID" value="KAF7292595.1"/>
    <property type="molecule type" value="Genomic_DNA"/>
</dbReference>
<feature type="region of interest" description="Disordered" evidence="1">
    <location>
        <begin position="90"/>
        <end position="137"/>
    </location>
</feature>
<evidence type="ECO:0000256" key="1">
    <source>
        <dbReference type="SAM" id="MobiDB-lite"/>
    </source>
</evidence>
<dbReference type="Proteomes" id="UP000636479">
    <property type="component" value="Unassembled WGS sequence"/>
</dbReference>
<evidence type="ECO:0000313" key="3">
    <source>
        <dbReference type="Proteomes" id="UP000636479"/>
    </source>
</evidence>
<sequence>MSSAFLAPVSAASTLVSGVSVPYDVLDLILRAAPDFDTLHAAVGVCSTWHTVFVSARQSILVAVAGNIVGPALPQAVRYLRYPYPEKTPNDWSGIEGQENDEDSVTESDTEDDEDSATPAKRKPQTPKHPPYAEDKPLGILTPEERFKLARNAQLVEDLALWFIEKSSHPTPLTPSQFHRFSRAAYRVMLFCELFYLPLNLDDIDSMEDNEPGIIAKIHTARLAHLRDYTASDLFAIHSVVDLMYLLINDVLSDPADFSRLKDICLATGPAVILAAHNQKSEQPFEDALEPEVMTSEEDNQLFTGFLTASLGARLKELDKTLPISVWGAILDEDPVVLAAASNCAQCGIAAELWHKANWARLIAVDFCALLPGQLNENDIEAAPLVELVMGPTAASRLGAEKLIEGLYDDASLRAPNSEFSLWTKDEKLCMACMHRFVGAHLVGWLYKQKVANGWRPKQNCWYGWNCRTQVHKPDHAKTMNHLCAPTR</sequence>
<dbReference type="AlphaFoldDB" id="A0A8H6S3N6"/>
<dbReference type="RefSeq" id="XP_037215023.1">
    <property type="nucleotide sequence ID" value="XM_037368097.1"/>
</dbReference>
<reference evidence="2" key="1">
    <citation type="submission" date="2020-05" db="EMBL/GenBank/DDBJ databases">
        <title>Mycena genomes resolve the evolution of fungal bioluminescence.</title>
        <authorList>
            <person name="Tsai I.J."/>
        </authorList>
    </citation>
    <scope>NUCLEOTIDE SEQUENCE</scope>
    <source>
        <strain evidence="2">171206Taipei</strain>
    </source>
</reference>
<gene>
    <name evidence="2" type="ORF">MIND_01157300</name>
</gene>